<keyword evidence="5" id="KW-0732">Signal</keyword>
<evidence type="ECO:0000256" key="9">
    <source>
        <dbReference type="ARBA" id="ARBA00023237"/>
    </source>
</evidence>
<keyword evidence="2 10" id="KW-0813">Transport</keyword>
<dbReference type="InterPro" id="IPR036942">
    <property type="entry name" value="Beta-barrel_TonB_sf"/>
</dbReference>
<organism evidence="14 15">
    <name type="scientific">Paracoccus tegillarcae</name>
    <dbReference type="NCBI Taxonomy" id="1529068"/>
    <lineage>
        <taxon>Bacteria</taxon>
        <taxon>Pseudomonadati</taxon>
        <taxon>Pseudomonadota</taxon>
        <taxon>Alphaproteobacteria</taxon>
        <taxon>Rhodobacterales</taxon>
        <taxon>Paracoccaceae</taxon>
        <taxon>Paracoccus</taxon>
    </lineage>
</organism>
<comment type="similarity">
    <text evidence="10 11">Belongs to the TonB-dependent receptor family.</text>
</comment>
<name>A0A2K9EKV4_9RHOB</name>
<dbReference type="GO" id="GO:0006811">
    <property type="term" value="P:monoatomic ion transport"/>
    <property type="evidence" value="ECO:0007669"/>
    <property type="project" value="UniProtKB-KW"/>
</dbReference>
<keyword evidence="8 10" id="KW-0472">Membrane</keyword>
<dbReference type="CDD" id="cd01347">
    <property type="entry name" value="ligand_gated_channel"/>
    <property type="match status" value="1"/>
</dbReference>
<dbReference type="PANTHER" id="PTHR30069:SF53">
    <property type="entry name" value="COLICIN I RECEPTOR-RELATED"/>
    <property type="match status" value="1"/>
</dbReference>
<evidence type="ECO:0000256" key="7">
    <source>
        <dbReference type="ARBA" id="ARBA00023077"/>
    </source>
</evidence>
<dbReference type="PROSITE" id="PS52016">
    <property type="entry name" value="TONB_DEPENDENT_REC_3"/>
    <property type="match status" value="1"/>
</dbReference>
<keyword evidence="4 10" id="KW-0812">Transmembrane</keyword>
<dbReference type="PANTHER" id="PTHR30069">
    <property type="entry name" value="TONB-DEPENDENT OUTER MEMBRANE RECEPTOR"/>
    <property type="match status" value="1"/>
</dbReference>
<keyword evidence="9 10" id="KW-0998">Cell outer membrane</keyword>
<evidence type="ECO:0000313" key="14">
    <source>
        <dbReference type="EMBL" id="AUH35059.1"/>
    </source>
</evidence>
<keyword evidence="6" id="KW-0406">Ion transport</keyword>
<evidence type="ECO:0008006" key="16">
    <source>
        <dbReference type="Google" id="ProtNLM"/>
    </source>
</evidence>
<dbReference type="OrthoDB" id="9760333at2"/>
<evidence type="ECO:0000256" key="3">
    <source>
        <dbReference type="ARBA" id="ARBA00022452"/>
    </source>
</evidence>
<evidence type="ECO:0000256" key="4">
    <source>
        <dbReference type="ARBA" id="ARBA00022692"/>
    </source>
</evidence>
<evidence type="ECO:0000259" key="13">
    <source>
        <dbReference type="Pfam" id="PF07715"/>
    </source>
</evidence>
<dbReference type="KEGG" id="paro:CUV01_18255"/>
<dbReference type="Proteomes" id="UP000233742">
    <property type="component" value="Chromosome"/>
</dbReference>
<evidence type="ECO:0000256" key="10">
    <source>
        <dbReference type="PROSITE-ProRule" id="PRU01360"/>
    </source>
</evidence>
<evidence type="ECO:0000256" key="5">
    <source>
        <dbReference type="ARBA" id="ARBA00022729"/>
    </source>
</evidence>
<evidence type="ECO:0000256" key="6">
    <source>
        <dbReference type="ARBA" id="ARBA00023065"/>
    </source>
</evidence>
<dbReference type="InterPro" id="IPR000531">
    <property type="entry name" value="Beta-barrel_TonB"/>
</dbReference>
<evidence type="ECO:0000256" key="2">
    <source>
        <dbReference type="ARBA" id="ARBA00022448"/>
    </source>
</evidence>
<dbReference type="Gene3D" id="2.40.170.20">
    <property type="entry name" value="TonB-dependent receptor, beta-barrel domain"/>
    <property type="match status" value="1"/>
</dbReference>
<sequence length="646" mass="69113">MRGACAKRFFRRGGYQTVRRNLSRISHNPPGSGATGKNDMTRPLHLLIATTALGSAVLPAAAQEASTPYMLPEITILAAGETTDLDRSGSSVSVVEGYALQTPARPVSAVLQDMPGVTVRRSGPLGTTASVSVRGAPGQYVPVLIDGIDVSDPAAGQPSFDFGGLTGTGIGRIELLRGAQSALYGSRAVSGIVDIRSLRPTEDGFHHSFGIEAGSYDTLAASYGLTYRDAATELAFSASRIKTDGFSARDENDGNFETDGYDATRLSFYAARHIDDQTTIGLNGFSTDSTGNFDEFGGDTFGTPGDEFNTLKAYGLRAFAEFTTGSVEHDLSLTRYRSDRISSSNGVADAFDGTRTKLSWQGATDIGAAGGRLIFGADREKEKAEGNGEATLTGAFAEIAMPFGPDVDVNLSVRRDDHSRFGGFTSARMSGVWRARPDLLVRASVGNGFRAPSLYELFGPFGDASLEREDSLSAELGVEKRWGDDAHLRATAFLLNADNMIGWDDRGTDDWSDDGYNQVEGKSRRRGVEIDGRYALAERFSLTGAYTYTDNVDSTGWADVAEHVLTLGAETTFATGTVAGLSLHHEADRALDLPSFATVDLSLSHPLTDQATGYIRVENLLDREYQLNDGYGTSDRAFYVGLRAGF</sequence>
<dbReference type="Gene3D" id="2.170.130.10">
    <property type="entry name" value="TonB-dependent receptor, plug domain"/>
    <property type="match status" value="1"/>
</dbReference>
<dbReference type="InterPro" id="IPR037066">
    <property type="entry name" value="Plug_dom_sf"/>
</dbReference>
<evidence type="ECO:0000256" key="1">
    <source>
        <dbReference type="ARBA" id="ARBA00004571"/>
    </source>
</evidence>
<dbReference type="InterPro" id="IPR012910">
    <property type="entry name" value="Plug_dom"/>
</dbReference>
<evidence type="ECO:0000256" key="11">
    <source>
        <dbReference type="RuleBase" id="RU003357"/>
    </source>
</evidence>
<dbReference type="GO" id="GO:0009279">
    <property type="term" value="C:cell outer membrane"/>
    <property type="evidence" value="ECO:0007669"/>
    <property type="project" value="UniProtKB-SubCell"/>
</dbReference>
<dbReference type="InterPro" id="IPR039426">
    <property type="entry name" value="TonB-dep_rcpt-like"/>
</dbReference>
<dbReference type="EMBL" id="CP025408">
    <property type="protein sequence ID" value="AUH35059.1"/>
    <property type="molecule type" value="Genomic_DNA"/>
</dbReference>
<dbReference type="SUPFAM" id="SSF56935">
    <property type="entry name" value="Porins"/>
    <property type="match status" value="1"/>
</dbReference>
<dbReference type="Pfam" id="PF00593">
    <property type="entry name" value="TonB_dep_Rec_b-barrel"/>
    <property type="match status" value="1"/>
</dbReference>
<keyword evidence="3 10" id="KW-1134">Transmembrane beta strand</keyword>
<feature type="domain" description="TonB-dependent receptor plug" evidence="13">
    <location>
        <begin position="87"/>
        <end position="192"/>
    </location>
</feature>
<reference evidence="14 15" key="1">
    <citation type="submission" date="2017-12" db="EMBL/GenBank/DDBJ databases">
        <authorList>
            <person name="Hurst M.R.H."/>
        </authorList>
    </citation>
    <scope>NUCLEOTIDE SEQUENCE [LARGE SCALE GENOMIC DNA]</scope>
    <source>
        <strain evidence="14 15">BM15</strain>
    </source>
</reference>
<dbReference type="Pfam" id="PF07715">
    <property type="entry name" value="Plug"/>
    <property type="match status" value="1"/>
</dbReference>
<dbReference type="AlphaFoldDB" id="A0A2K9EKV4"/>
<evidence type="ECO:0000259" key="12">
    <source>
        <dbReference type="Pfam" id="PF00593"/>
    </source>
</evidence>
<evidence type="ECO:0000313" key="15">
    <source>
        <dbReference type="Proteomes" id="UP000233742"/>
    </source>
</evidence>
<gene>
    <name evidence="14" type="ORF">CUV01_18255</name>
</gene>
<evidence type="ECO:0000256" key="8">
    <source>
        <dbReference type="ARBA" id="ARBA00023136"/>
    </source>
</evidence>
<feature type="domain" description="TonB-dependent receptor-like beta-barrel" evidence="12">
    <location>
        <begin position="215"/>
        <end position="620"/>
    </location>
</feature>
<keyword evidence="7 11" id="KW-0798">TonB box</keyword>
<comment type="subcellular location">
    <subcellularLocation>
        <location evidence="1 10">Cell outer membrane</location>
        <topology evidence="1 10">Multi-pass membrane protein</topology>
    </subcellularLocation>
</comment>
<protein>
    <recommendedName>
        <fullName evidence="16">TonB-dependent receptor</fullName>
    </recommendedName>
</protein>
<keyword evidence="15" id="KW-1185">Reference proteome</keyword>
<proteinExistence type="inferred from homology"/>
<dbReference type="GO" id="GO:0015889">
    <property type="term" value="P:cobalamin transport"/>
    <property type="evidence" value="ECO:0007669"/>
    <property type="project" value="TreeGrafter"/>
</dbReference>
<accession>A0A2K9EKV4</accession>